<protein>
    <submittedName>
        <fullName evidence="1">Uncharacterized protein</fullName>
    </submittedName>
</protein>
<accession>A0A9Q3Q2I5</accession>
<evidence type="ECO:0000313" key="1">
    <source>
        <dbReference type="EMBL" id="MBW0580852.1"/>
    </source>
</evidence>
<proteinExistence type="predicted"/>
<keyword evidence="2" id="KW-1185">Reference proteome</keyword>
<organism evidence="1 2">
    <name type="scientific">Austropuccinia psidii MF-1</name>
    <dbReference type="NCBI Taxonomy" id="1389203"/>
    <lineage>
        <taxon>Eukaryota</taxon>
        <taxon>Fungi</taxon>
        <taxon>Dikarya</taxon>
        <taxon>Basidiomycota</taxon>
        <taxon>Pucciniomycotina</taxon>
        <taxon>Pucciniomycetes</taxon>
        <taxon>Pucciniales</taxon>
        <taxon>Sphaerophragmiaceae</taxon>
        <taxon>Austropuccinia</taxon>
    </lineage>
</organism>
<gene>
    <name evidence="1" type="ORF">O181_120567</name>
</gene>
<dbReference type="Proteomes" id="UP000765509">
    <property type="component" value="Unassembled WGS sequence"/>
</dbReference>
<comment type="caution">
    <text evidence="1">The sequence shown here is derived from an EMBL/GenBank/DDBJ whole genome shotgun (WGS) entry which is preliminary data.</text>
</comment>
<name>A0A9Q3Q2I5_9BASI</name>
<dbReference type="EMBL" id="AVOT02108532">
    <property type="protein sequence ID" value="MBW0580852.1"/>
    <property type="molecule type" value="Genomic_DNA"/>
</dbReference>
<dbReference type="AlphaFoldDB" id="A0A9Q3Q2I5"/>
<reference evidence="1" key="1">
    <citation type="submission" date="2021-03" db="EMBL/GenBank/DDBJ databases">
        <title>Draft genome sequence of rust myrtle Austropuccinia psidii MF-1, a brazilian biotype.</title>
        <authorList>
            <person name="Quecine M.C."/>
            <person name="Pachon D.M.R."/>
            <person name="Bonatelli M.L."/>
            <person name="Correr F.H."/>
            <person name="Franceschini L.M."/>
            <person name="Leite T.F."/>
            <person name="Margarido G.R.A."/>
            <person name="Almeida C.A."/>
            <person name="Ferrarezi J.A."/>
            <person name="Labate C.A."/>
        </authorList>
    </citation>
    <scope>NUCLEOTIDE SEQUENCE</scope>
    <source>
        <strain evidence="1">MF-1</strain>
    </source>
</reference>
<sequence length="92" mass="10580">MVERGYKQLQEALVKMSRENEGKLKKYPPLATFSDRISTKRTTVFLSFELQFGQLPVLPIDIGTKKVLVVEWPKISTTQELLEARDEILEGK</sequence>
<evidence type="ECO:0000313" key="2">
    <source>
        <dbReference type="Proteomes" id="UP000765509"/>
    </source>
</evidence>